<dbReference type="AlphaFoldDB" id="A0A5B9W8Q5"/>
<dbReference type="EMBL" id="CP042997">
    <property type="protein sequence ID" value="QEH36767.1"/>
    <property type="molecule type" value="Genomic_DNA"/>
</dbReference>
<evidence type="ECO:0000313" key="3">
    <source>
        <dbReference type="Proteomes" id="UP000324233"/>
    </source>
</evidence>
<dbReference type="Proteomes" id="UP000324233">
    <property type="component" value="Chromosome"/>
</dbReference>
<accession>A0A5B9W8Q5</accession>
<keyword evidence="3" id="KW-1185">Reference proteome</keyword>
<sequence>MKTPREARRRLFIAAVLALLPPHRPDAAGAEADPRAGRGDERPGEVLERAGQRGLDGRLAGDPRSGFSFIPEGGRAPIPLKAGAVVAFRPTAETPSAIPPPFRVRVGESASLSGTIRELGEDRVAIRVPWQPADVRIVRRAVQSIVQRSGEAKVFADSFERIEPSRWAARGRAELRSAAEGRGVRLAAPGSSLLHRLAEPLASGRLDVAFLDDAAIAPGRRWTADLTFRGPAGPASVRVVLGRDEESLAVECPDGPALAVQRLARVRGWRRLSIRFGPEQTEISVDGRELAHGKGPSGPLEAFAFRAEGPEEGKGAGEPAGLIGGVQLVRFAETPASLEIDPSQDEVRLVVGDQLYGSVRGGDGDRVEVVVDDKAVGVDWDGVSGLYFRRQAVASRPVEGLLARVDWLATPGEPQASRELDHADGAISAFDSAALTLETPYAGTLVIPRGRLTRIRLDDAAWRVVIDPAAHHLGDNVSTSPPLLDPPLPEGGLLVRSFDLPEAPAADRPAFVVLDVVQVVGEAAGSDFSPLVARGELRTYVEANGRRVDYINRYVATSNETTERIRIPLPPGLLKAGQNELRIVQTGIAKDPTWFDDLGILGVAIELDGPPTRTPSAPAPSPNAKP</sequence>
<protein>
    <submittedName>
        <fullName evidence="2">Uncharacterized protein</fullName>
    </submittedName>
</protein>
<gene>
    <name evidence="2" type="ORF">OJF2_53520</name>
</gene>
<name>A0A5B9W8Q5_9BACT</name>
<organism evidence="2 3">
    <name type="scientific">Aquisphaera giovannonii</name>
    <dbReference type="NCBI Taxonomy" id="406548"/>
    <lineage>
        <taxon>Bacteria</taxon>
        <taxon>Pseudomonadati</taxon>
        <taxon>Planctomycetota</taxon>
        <taxon>Planctomycetia</taxon>
        <taxon>Isosphaerales</taxon>
        <taxon>Isosphaeraceae</taxon>
        <taxon>Aquisphaera</taxon>
    </lineage>
</organism>
<evidence type="ECO:0000256" key="1">
    <source>
        <dbReference type="SAM" id="MobiDB-lite"/>
    </source>
</evidence>
<dbReference type="KEGG" id="agv:OJF2_53520"/>
<reference evidence="2 3" key="1">
    <citation type="submission" date="2019-08" db="EMBL/GenBank/DDBJ databases">
        <title>Deep-cultivation of Planctomycetes and their phenomic and genomic characterization uncovers novel biology.</title>
        <authorList>
            <person name="Wiegand S."/>
            <person name="Jogler M."/>
            <person name="Boedeker C."/>
            <person name="Pinto D."/>
            <person name="Vollmers J."/>
            <person name="Rivas-Marin E."/>
            <person name="Kohn T."/>
            <person name="Peeters S.H."/>
            <person name="Heuer A."/>
            <person name="Rast P."/>
            <person name="Oberbeckmann S."/>
            <person name="Bunk B."/>
            <person name="Jeske O."/>
            <person name="Meyerdierks A."/>
            <person name="Storesund J.E."/>
            <person name="Kallscheuer N."/>
            <person name="Luecker S."/>
            <person name="Lage O.M."/>
            <person name="Pohl T."/>
            <person name="Merkel B.J."/>
            <person name="Hornburger P."/>
            <person name="Mueller R.-W."/>
            <person name="Bruemmer F."/>
            <person name="Labrenz M."/>
            <person name="Spormann A.M."/>
            <person name="Op den Camp H."/>
            <person name="Overmann J."/>
            <person name="Amann R."/>
            <person name="Jetten M.S.M."/>
            <person name="Mascher T."/>
            <person name="Medema M.H."/>
            <person name="Devos D.P."/>
            <person name="Kaster A.-K."/>
            <person name="Ovreas L."/>
            <person name="Rohde M."/>
            <person name="Galperin M.Y."/>
            <person name="Jogler C."/>
        </authorList>
    </citation>
    <scope>NUCLEOTIDE SEQUENCE [LARGE SCALE GENOMIC DNA]</scope>
    <source>
        <strain evidence="2 3">OJF2</strain>
    </source>
</reference>
<dbReference type="RefSeq" id="WP_168222053.1">
    <property type="nucleotide sequence ID" value="NZ_CP042997.1"/>
</dbReference>
<evidence type="ECO:0000313" key="2">
    <source>
        <dbReference type="EMBL" id="QEH36767.1"/>
    </source>
</evidence>
<feature type="compositionally biased region" description="Basic and acidic residues" evidence="1">
    <location>
        <begin position="32"/>
        <end position="61"/>
    </location>
</feature>
<feature type="region of interest" description="Disordered" evidence="1">
    <location>
        <begin position="24"/>
        <end position="64"/>
    </location>
</feature>
<proteinExistence type="predicted"/>